<evidence type="ECO:0000313" key="2">
    <source>
        <dbReference type="EMBL" id="GFO40355.1"/>
    </source>
</evidence>
<dbReference type="InterPro" id="IPR029044">
    <property type="entry name" value="Nucleotide-diphossugar_trans"/>
</dbReference>
<dbReference type="GO" id="GO:0005975">
    <property type="term" value="P:carbohydrate metabolic process"/>
    <property type="evidence" value="ECO:0007669"/>
    <property type="project" value="InterPro"/>
</dbReference>
<dbReference type="Gene3D" id="3.90.550.10">
    <property type="entry name" value="Spore Coat Polysaccharide Biosynthesis Protein SpsA, Chain A"/>
    <property type="match status" value="2"/>
</dbReference>
<keyword evidence="3" id="KW-1185">Reference proteome</keyword>
<dbReference type="GO" id="GO:0005794">
    <property type="term" value="C:Golgi apparatus"/>
    <property type="evidence" value="ECO:0007669"/>
    <property type="project" value="TreeGrafter"/>
</dbReference>
<dbReference type="AlphaFoldDB" id="A0AAV4D8H7"/>
<dbReference type="PRINTS" id="PR02050">
    <property type="entry name" value="B14GALTRFASE"/>
</dbReference>
<organism evidence="2 3">
    <name type="scientific">Plakobranchus ocellatus</name>
    <dbReference type="NCBI Taxonomy" id="259542"/>
    <lineage>
        <taxon>Eukaryota</taxon>
        <taxon>Metazoa</taxon>
        <taxon>Spiralia</taxon>
        <taxon>Lophotrochozoa</taxon>
        <taxon>Mollusca</taxon>
        <taxon>Gastropoda</taxon>
        <taxon>Heterobranchia</taxon>
        <taxon>Euthyneura</taxon>
        <taxon>Panpulmonata</taxon>
        <taxon>Sacoglossa</taxon>
        <taxon>Placobranchoidea</taxon>
        <taxon>Plakobranchidae</taxon>
        <taxon>Plakobranchus</taxon>
    </lineage>
</organism>
<name>A0AAV4D8H7_9GAST</name>
<dbReference type="Pfam" id="PF13733">
    <property type="entry name" value="Glyco_transf_7N"/>
    <property type="match status" value="1"/>
</dbReference>
<dbReference type="Proteomes" id="UP000735302">
    <property type="component" value="Unassembled WGS sequence"/>
</dbReference>
<dbReference type="PANTHER" id="PTHR19300:SF57">
    <property type="entry name" value="BETA-1,4-N-ACETYLGALACTOSAMINYLTRANSFERASE"/>
    <property type="match status" value="1"/>
</dbReference>
<dbReference type="GO" id="GO:0008378">
    <property type="term" value="F:galactosyltransferase activity"/>
    <property type="evidence" value="ECO:0007669"/>
    <property type="project" value="TreeGrafter"/>
</dbReference>
<accession>A0AAV4D8H7</accession>
<evidence type="ECO:0000313" key="3">
    <source>
        <dbReference type="Proteomes" id="UP000735302"/>
    </source>
</evidence>
<feature type="domain" description="Galactosyltransferase N-terminal" evidence="1">
    <location>
        <begin position="95"/>
        <end position="138"/>
    </location>
</feature>
<protein>
    <submittedName>
        <fullName evidence="2">Beta-1,4-galactosyltransferase 4</fullName>
    </submittedName>
</protein>
<reference evidence="2 3" key="1">
    <citation type="journal article" date="2021" name="Elife">
        <title>Chloroplast acquisition without the gene transfer in kleptoplastic sea slugs, Plakobranchus ocellatus.</title>
        <authorList>
            <person name="Maeda T."/>
            <person name="Takahashi S."/>
            <person name="Yoshida T."/>
            <person name="Shimamura S."/>
            <person name="Takaki Y."/>
            <person name="Nagai Y."/>
            <person name="Toyoda A."/>
            <person name="Suzuki Y."/>
            <person name="Arimoto A."/>
            <person name="Ishii H."/>
            <person name="Satoh N."/>
            <person name="Nishiyama T."/>
            <person name="Hasebe M."/>
            <person name="Maruyama T."/>
            <person name="Minagawa J."/>
            <person name="Obokata J."/>
            <person name="Shigenobu S."/>
        </authorList>
    </citation>
    <scope>NUCLEOTIDE SEQUENCE [LARGE SCALE GENOMIC DNA]</scope>
</reference>
<dbReference type="InterPro" id="IPR027995">
    <property type="entry name" value="Galactosyl_T_N"/>
</dbReference>
<evidence type="ECO:0000259" key="1">
    <source>
        <dbReference type="Pfam" id="PF13733"/>
    </source>
</evidence>
<dbReference type="PANTHER" id="PTHR19300">
    <property type="entry name" value="BETA-1,4-GALACTOSYLTRANSFERASE"/>
    <property type="match status" value="1"/>
</dbReference>
<gene>
    <name evidence="2" type="ORF">PoB_006686000</name>
</gene>
<proteinExistence type="predicted"/>
<dbReference type="SUPFAM" id="SSF53448">
    <property type="entry name" value="Nucleotide-diphospho-sugar transferases"/>
    <property type="match status" value="1"/>
</dbReference>
<dbReference type="EMBL" id="BLXT01007613">
    <property type="protein sequence ID" value="GFO40355.1"/>
    <property type="molecule type" value="Genomic_DNA"/>
</dbReference>
<comment type="caution">
    <text evidence="2">The sequence shown here is derived from an EMBL/GenBank/DDBJ whole genome shotgun (WGS) entry which is preliminary data.</text>
</comment>
<dbReference type="InterPro" id="IPR003859">
    <property type="entry name" value="Galactosyl_T"/>
</dbReference>
<sequence>MAFNNAKHKELFSRQGKDVGVSTSFDWDQTAYVRNGGEDAGFKSMQIGYLKKKIEGRVSSSSNKSSFVWPFSCKKTIQHGNHFDKSSNILKDLPTSFNKGVVFNAGFIEALKVDDFDCFILHDVDMLPLNELNLYQCDPRGPVHFVAGVNKFGYKIKSVGMKVYRRPKPPGLYDMIRHKWDKRWSPNLGRFEITQYAARRTRVEGLNTVKYTLTKFQKKQLFIHIGIFVNMSEVYSTAPVYMKQALKKAQRMDIINRVKDGTAAEIGYKHQSTPTI</sequence>